<sequence length="389" mass="41818">MKDLGLDSLDQVEIIMAMEDDSAAPASPSLPFPPFAAGEPSRVASCESQLSQAREGHGCVCFPAAPRGSIGRQDLEACPKLFFSLFVKLPILLPDVVPQDFPCSSKAPMMFCAVLTIMSFYPWLASRLGNSLGSTRVSAQEGASKYRLARASDFFCKNRVHAAFSFVPEDLGCATRHPVAWWGCQALPLLSAQENKTDGSPPLHSQEGKSKYRIDIHQEKGYKLRNASSSLPPHQNGGAVGPDWMELTSLPSPRLWNWPCTLQGGCWAEGWSLQAEIVVPGTKSFPGFEIPDAAAEKLMTSQVGVSGPHFAFLLCGKVCKKGLKCGAGPIVGALCVVGGWEREFGLGAKPLLASLLGQSVRRDSCSEWSSSSSRGRKAKRLGLLNLFSS</sequence>
<gene>
    <name evidence="1" type="primary">NDUFAB1</name>
    <name evidence="1" type="ORF">L345_13288</name>
</gene>
<evidence type="ECO:0000313" key="2">
    <source>
        <dbReference type="Proteomes" id="UP000018936"/>
    </source>
</evidence>
<accession>V8NHD7</accession>
<protein>
    <submittedName>
        <fullName evidence="1">Acyl carrier protein, mitochondrial</fullName>
    </submittedName>
</protein>
<proteinExistence type="predicted"/>
<name>V8NHD7_OPHHA</name>
<dbReference type="AlphaFoldDB" id="V8NHD7"/>
<organism evidence="1 2">
    <name type="scientific">Ophiophagus hannah</name>
    <name type="common">King cobra</name>
    <name type="synonym">Naja hannah</name>
    <dbReference type="NCBI Taxonomy" id="8665"/>
    <lineage>
        <taxon>Eukaryota</taxon>
        <taxon>Metazoa</taxon>
        <taxon>Chordata</taxon>
        <taxon>Craniata</taxon>
        <taxon>Vertebrata</taxon>
        <taxon>Euteleostomi</taxon>
        <taxon>Lepidosauria</taxon>
        <taxon>Squamata</taxon>
        <taxon>Bifurcata</taxon>
        <taxon>Unidentata</taxon>
        <taxon>Episquamata</taxon>
        <taxon>Toxicofera</taxon>
        <taxon>Serpentes</taxon>
        <taxon>Colubroidea</taxon>
        <taxon>Elapidae</taxon>
        <taxon>Elapinae</taxon>
        <taxon>Ophiophagus</taxon>
    </lineage>
</organism>
<dbReference type="Proteomes" id="UP000018936">
    <property type="component" value="Unassembled WGS sequence"/>
</dbReference>
<reference evidence="1 2" key="1">
    <citation type="journal article" date="2013" name="Proc. Natl. Acad. Sci. U.S.A.">
        <title>The king cobra genome reveals dynamic gene evolution and adaptation in the snake venom system.</title>
        <authorList>
            <person name="Vonk F.J."/>
            <person name="Casewell N.R."/>
            <person name="Henkel C.V."/>
            <person name="Heimberg A.M."/>
            <person name="Jansen H.J."/>
            <person name="McCleary R.J."/>
            <person name="Kerkkamp H.M."/>
            <person name="Vos R.A."/>
            <person name="Guerreiro I."/>
            <person name="Calvete J.J."/>
            <person name="Wuster W."/>
            <person name="Woods A.E."/>
            <person name="Logan J.M."/>
            <person name="Harrison R.A."/>
            <person name="Castoe T.A."/>
            <person name="de Koning A.P."/>
            <person name="Pollock D.D."/>
            <person name="Yandell M."/>
            <person name="Calderon D."/>
            <person name="Renjifo C."/>
            <person name="Currier R.B."/>
            <person name="Salgado D."/>
            <person name="Pla D."/>
            <person name="Sanz L."/>
            <person name="Hyder A.S."/>
            <person name="Ribeiro J.M."/>
            <person name="Arntzen J.W."/>
            <person name="van den Thillart G.E."/>
            <person name="Boetzer M."/>
            <person name="Pirovano W."/>
            <person name="Dirks R.P."/>
            <person name="Spaink H.P."/>
            <person name="Duboule D."/>
            <person name="McGlinn E."/>
            <person name="Kini R.M."/>
            <person name="Richardson M.K."/>
        </authorList>
    </citation>
    <scope>NUCLEOTIDE SEQUENCE</scope>
    <source>
        <tissue evidence="1">Blood</tissue>
    </source>
</reference>
<comment type="caution">
    <text evidence="1">The sequence shown here is derived from an EMBL/GenBank/DDBJ whole genome shotgun (WGS) entry which is preliminary data.</text>
</comment>
<feature type="non-terminal residue" evidence="1">
    <location>
        <position position="1"/>
    </location>
</feature>
<dbReference type="EMBL" id="AZIM01004265">
    <property type="protein sequence ID" value="ETE60962.1"/>
    <property type="molecule type" value="Genomic_DNA"/>
</dbReference>
<dbReference type="InterPro" id="IPR006162">
    <property type="entry name" value="Ppantetheine_attach_site"/>
</dbReference>
<evidence type="ECO:0000313" key="1">
    <source>
        <dbReference type="EMBL" id="ETE60962.1"/>
    </source>
</evidence>
<keyword evidence="2" id="KW-1185">Reference proteome</keyword>
<dbReference type="OrthoDB" id="448946at2759"/>
<dbReference type="PROSITE" id="PS00012">
    <property type="entry name" value="PHOSPHOPANTETHEINE"/>
    <property type="match status" value="1"/>
</dbReference>